<evidence type="ECO:0000313" key="2">
    <source>
        <dbReference type="EMBL" id="JAT29988.1"/>
    </source>
</evidence>
<dbReference type="AlphaFoldDB" id="A0A1B6M266"/>
<feature type="compositionally biased region" description="Basic residues" evidence="1">
    <location>
        <begin position="752"/>
        <end position="761"/>
    </location>
</feature>
<accession>A0A1B6M266</accession>
<feature type="region of interest" description="Disordered" evidence="1">
    <location>
        <begin position="210"/>
        <end position="254"/>
    </location>
</feature>
<feature type="region of interest" description="Disordered" evidence="1">
    <location>
        <begin position="1114"/>
        <end position="1158"/>
    </location>
</feature>
<sequence length="1234" mass="139479">PKSMFRQPYRKSLLSRRRKKRKVMFGKVLKHLIPQDNEPNLTNEHSDNVDAQSEEAVSSSNNTPLLVSTKTKKRRRRKTVMDLLMEDSMLSVTRDFPMSPNPYILPTFYKDIDLSTHSNKTVPFNNTSVNDHIPRESMPNNELLPKPDIIAQKLRLLEKLKNISRKSRKTRQCRTLVCYNEDSLPESLVESPVGESALNSTDLSVLPQELISTPNTNGNENKPNDSPSLSEKNDFLTNDQQKHSHDSVAVTSTPELRRRLRKTISKARLKKVRKTRFIDNLMRQREEHQSQIGSIFKETSNAFKDSVEYKNDSNVQLKCQLLETINNELSVNKINFNTDETSDFDKLLKNKSNDSSTEIYSFEQPLSENNFEDKSYDGSDNYHSACPSPMPSDSEDGENIEIKQLSTDSLMNTTSILGLKLPSKIQPSKILCSILKVKVGKMLPYFGDTSTDDEDLDEDTPLSIKLSRCKKIDNLPQIQGKEEISCSGENTPLIPHTVKCLAIRKIRKKRCRSEEPALQHTLRTSERKITRSSVIDSPNEGNHLKTNKGEVNDDSLPLNAGSPILLRKSARKLRSVNQSYQEKSSILNNIDNLLTDSKTELSHDMTNCDDGSNLELTNKTMMSKRRGRPPKIKQAKVVNNSFKEHVEKSNADEPIEKSLNEDKDHIDGSESTKTRITEAVERISLNKRRGRKTRTKNAINLNKNNALEVDKLFDGINNEDKLDAISGHEPMNQDSARLELSDLDSAIQKSISLRRTRVRHTKPNDHSRNNGPDEMNDTLQFEEDISNEETLEFSMNESENKSSTDKRLGTKRRGQKNEPSNNIQSLLDDCTSGILEESNDNCVQIPPTTKKDEQDLEAPYNELPPPLVKTRARRPRVQTPDNVDLEPPHLEIPYTSSADVKTSENVEDIVSTVTNDSNVVLSCKRRGRKLRKTLDSSNTHLKGEPKIVFAIPEQVDNPWNISENNENGDNEMGSSKKSQLITEAKAILSRKRGRRNKHKMNKKICQDTNFSRNENCLEYDSEIEINIPVLKDSFPSNDNLKDSSSSEFENSSILFEPEQHTEGICGNSDKMENDTEQIKSSHQISFALTKEPTKQTQSSEGNSPIIESALSFETTDDRGGKGGDENVIQTRTSQNAEPVQRTDSDQMTNTLTSRSFNEPASSNVNPAFLWNKISGFLNKSTRSVGTQVKVKNMALKGFETSEPEVSLQSELTLPQVIKSLFEELKSIDSSFLNP</sequence>
<feature type="compositionally biased region" description="Polar residues" evidence="1">
    <location>
        <begin position="1127"/>
        <end position="1137"/>
    </location>
</feature>
<feature type="compositionally biased region" description="Polar residues" evidence="1">
    <location>
        <begin position="37"/>
        <end position="68"/>
    </location>
</feature>
<feature type="compositionally biased region" description="Basic and acidic residues" evidence="1">
    <location>
        <begin position="798"/>
        <end position="808"/>
    </location>
</feature>
<feature type="region of interest" description="Disordered" evidence="1">
    <location>
        <begin position="791"/>
        <end position="826"/>
    </location>
</feature>
<feature type="region of interest" description="Disordered" evidence="1">
    <location>
        <begin position="751"/>
        <end position="777"/>
    </location>
</feature>
<feature type="region of interest" description="Disordered" evidence="1">
    <location>
        <begin position="35"/>
        <end position="75"/>
    </location>
</feature>
<feature type="non-terminal residue" evidence="2">
    <location>
        <position position="1"/>
    </location>
</feature>
<feature type="compositionally biased region" description="Basic and acidic residues" evidence="1">
    <location>
        <begin position="517"/>
        <end position="529"/>
    </location>
</feature>
<feature type="region of interest" description="Disordered" evidence="1">
    <location>
        <begin position="646"/>
        <end position="674"/>
    </location>
</feature>
<feature type="compositionally biased region" description="Polar residues" evidence="1">
    <location>
        <begin position="210"/>
        <end position="239"/>
    </location>
</feature>
<dbReference type="EMBL" id="GEBQ01009989">
    <property type="protein sequence ID" value="JAT29988.1"/>
    <property type="molecule type" value="Transcribed_RNA"/>
</dbReference>
<feature type="region of interest" description="Disordered" evidence="1">
    <location>
        <begin position="369"/>
        <end position="397"/>
    </location>
</feature>
<feature type="compositionally biased region" description="Basic and acidic residues" evidence="1">
    <location>
        <begin position="1115"/>
        <end position="1124"/>
    </location>
</feature>
<protein>
    <submittedName>
        <fullName evidence="2">Uncharacterized protein</fullName>
    </submittedName>
</protein>
<evidence type="ECO:0000256" key="1">
    <source>
        <dbReference type="SAM" id="MobiDB-lite"/>
    </source>
</evidence>
<feature type="compositionally biased region" description="Polar residues" evidence="1">
    <location>
        <begin position="531"/>
        <end position="540"/>
    </location>
</feature>
<gene>
    <name evidence="2" type="ORF">g.22454</name>
</gene>
<proteinExistence type="predicted"/>
<organism evidence="2">
    <name type="scientific">Graphocephala atropunctata</name>
    <dbReference type="NCBI Taxonomy" id="36148"/>
    <lineage>
        <taxon>Eukaryota</taxon>
        <taxon>Metazoa</taxon>
        <taxon>Ecdysozoa</taxon>
        <taxon>Arthropoda</taxon>
        <taxon>Hexapoda</taxon>
        <taxon>Insecta</taxon>
        <taxon>Pterygota</taxon>
        <taxon>Neoptera</taxon>
        <taxon>Paraneoptera</taxon>
        <taxon>Hemiptera</taxon>
        <taxon>Auchenorrhyncha</taxon>
        <taxon>Membracoidea</taxon>
        <taxon>Cicadellidae</taxon>
        <taxon>Cicadellinae</taxon>
        <taxon>Cicadellini</taxon>
        <taxon>Graphocephala</taxon>
    </lineage>
</organism>
<reference evidence="2" key="1">
    <citation type="submission" date="2015-11" db="EMBL/GenBank/DDBJ databases">
        <title>De novo transcriptome assembly of four potential Pierce s Disease insect vectors from Arizona vineyards.</title>
        <authorList>
            <person name="Tassone E.E."/>
        </authorList>
    </citation>
    <scope>NUCLEOTIDE SEQUENCE</scope>
</reference>
<feature type="region of interest" description="Disordered" evidence="1">
    <location>
        <begin position="517"/>
        <end position="555"/>
    </location>
</feature>
<feature type="compositionally biased region" description="Polar residues" evidence="1">
    <location>
        <begin position="1145"/>
        <end position="1158"/>
    </location>
</feature>
<name>A0A1B6M266_9HEMI</name>